<name>A0A392QZ79_9FABA</name>
<accession>A0A392QZ79</accession>
<evidence type="ECO:0000256" key="1">
    <source>
        <dbReference type="SAM" id="MobiDB-lite"/>
    </source>
</evidence>
<evidence type="ECO:0000313" key="2">
    <source>
        <dbReference type="EMBL" id="MCI28880.1"/>
    </source>
</evidence>
<dbReference type="AlphaFoldDB" id="A0A392QZ79"/>
<sequence length="33" mass="3358">MLCSKRAELDGSSGGSDGVDGDGDEFKFAGEGY</sequence>
<proteinExistence type="predicted"/>
<protein>
    <submittedName>
        <fullName evidence="2">Uncharacterized protein</fullName>
    </submittedName>
</protein>
<feature type="region of interest" description="Disordered" evidence="1">
    <location>
        <begin position="1"/>
        <end position="33"/>
    </location>
</feature>
<keyword evidence="3" id="KW-1185">Reference proteome</keyword>
<comment type="caution">
    <text evidence="2">The sequence shown here is derived from an EMBL/GenBank/DDBJ whole genome shotgun (WGS) entry which is preliminary data.</text>
</comment>
<reference evidence="2 3" key="1">
    <citation type="journal article" date="2018" name="Front. Plant Sci.">
        <title>Red Clover (Trifolium pratense) and Zigzag Clover (T. medium) - A Picture of Genomic Similarities and Differences.</title>
        <authorList>
            <person name="Dluhosova J."/>
            <person name="Istvanek J."/>
            <person name="Nedelnik J."/>
            <person name="Repkova J."/>
        </authorList>
    </citation>
    <scope>NUCLEOTIDE SEQUENCE [LARGE SCALE GENOMIC DNA]</scope>
    <source>
        <strain evidence="3">cv. 10/8</strain>
        <tissue evidence="2">Leaf</tissue>
    </source>
</reference>
<dbReference type="EMBL" id="LXQA010168647">
    <property type="protein sequence ID" value="MCI28880.1"/>
    <property type="molecule type" value="Genomic_DNA"/>
</dbReference>
<feature type="non-terminal residue" evidence="2">
    <location>
        <position position="33"/>
    </location>
</feature>
<evidence type="ECO:0000313" key="3">
    <source>
        <dbReference type="Proteomes" id="UP000265520"/>
    </source>
</evidence>
<feature type="compositionally biased region" description="Basic and acidic residues" evidence="1">
    <location>
        <begin position="24"/>
        <end position="33"/>
    </location>
</feature>
<organism evidence="2 3">
    <name type="scientific">Trifolium medium</name>
    <dbReference type="NCBI Taxonomy" id="97028"/>
    <lineage>
        <taxon>Eukaryota</taxon>
        <taxon>Viridiplantae</taxon>
        <taxon>Streptophyta</taxon>
        <taxon>Embryophyta</taxon>
        <taxon>Tracheophyta</taxon>
        <taxon>Spermatophyta</taxon>
        <taxon>Magnoliopsida</taxon>
        <taxon>eudicotyledons</taxon>
        <taxon>Gunneridae</taxon>
        <taxon>Pentapetalae</taxon>
        <taxon>rosids</taxon>
        <taxon>fabids</taxon>
        <taxon>Fabales</taxon>
        <taxon>Fabaceae</taxon>
        <taxon>Papilionoideae</taxon>
        <taxon>50 kb inversion clade</taxon>
        <taxon>NPAAA clade</taxon>
        <taxon>Hologalegina</taxon>
        <taxon>IRL clade</taxon>
        <taxon>Trifolieae</taxon>
        <taxon>Trifolium</taxon>
    </lineage>
</organism>
<dbReference type="Proteomes" id="UP000265520">
    <property type="component" value="Unassembled WGS sequence"/>
</dbReference>